<dbReference type="InterPro" id="IPR036514">
    <property type="entry name" value="SGNH_hydro_sf"/>
</dbReference>
<dbReference type="AlphaFoldDB" id="A0A8C8SIT3"/>
<comment type="function">
    <text evidence="2">Probable lipase.</text>
</comment>
<evidence type="ECO:0000313" key="6">
    <source>
        <dbReference type="Ensembl" id="ENSPCEP00000019631.1"/>
    </source>
</evidence>
<comment type="similarity">
    <text evidence="3">Belongs to the 'GDSL' lipolytic enzyme family. IAH1 subfamily.</text>
</comment>
<protein>
    <recommendedName>
        <fullName evidence="4">Isoamyl acetate-hydrolyzing esterase 1 homolog</fullName>
    </recommendedName>
</protein>
<dbReference type="Gene3D" id="3.40.50.1110">
    <property type="entry name" value="SGNH hydrolase"/>
    <property type="match status" value="1"/>
</dbReference>
<dbReference type="PANTHER" id="PTHR14209:SF19">
    <property type="entry name" value="ISOAMYL ACETATE-HYDROLYZING ESTERASE 1 HOMOLOG"/>
    <property type="match status" value="1"/>
</dbReference>
<dbReference type="CDD" id="cd01838">
    <property type="entry name" value="Isoamyl_acetate_hydrolase_like"/>
    <property type="match status" value="1"/>
</dbReference>
<dbReference type="FunFam" id="3.40.50.1110:FF:000002">
    <property type="entry name" value="isoamyl acetate-hydrolyzing esterase 1 homolog"/>
    <property type="match status" value="1"/>
</dbReference>
<dbReference type="Pfam" id="PF00657">
    <property type="entry name" value="Lipase_GDSL"/>
    <property type="match status" value="1"/>
</dbReference>
<evidence type="ECO:0000256" key="3">
    <source>
        <dbReference type="ARBA" id="ARBA00025755"/>
    </source>
</evidence>
<dbReference type="Ensembl" id="ENSPCET00000020293.1">
    <property type="protein sequence ID" value="ENSPCEP00000019631.1"/>
    <property type="gene ID" value="ENSPCEG00000015236.1"/>
</dbReference>
<dbReference type="Proteomes" id="UP000694393">
    <property type="component" value="Unplaced"/>
</dbReference>
<feature type="region of interest" description="Disordered" evidence="5">
    <location>
        <begin position="1"/>
        <end position="64"/>
    </location>
</feature>
<evidence type="ECO:0000256" key="2">
    <source>
        <dbReference type="ARBA" id="ARBA00024673"/>
    </source>
</evidence>
<organism evidence="6 7">
    <name type="scientific">Pelusios castaneus</name>
    <name type="common">West African mud turtle</name>
    <dbReference type="NCBI Taxonomy" id="367368"/>
    <lineage>
        <taxon>Eukaryota</taxon>
        <taxon>Metazoa</taxon>
        <taxon>Chordata</taxon>
        <taxon>Craniata</taxon>
        <taxon>Vertebrata</taxon>
        <taxon>Euteleostomi</taxon>
        <taxon>Archelosauria</taxon>
        <taxon>Testudinata</taxon>
        <taxon>Testudines</taxon>
        <taxon>Pleurodira</taxon>
        <taxon>Pelomedusidae</taxon>
        <taxon>Pelusios</taxon>
    </lineage>
</organism>
<evidence type="ECO:0000256" key="5">
    <source>
        <dbReference type="SAM" id="MobiDB-lite"/>
    </source>
</evidence>
<proteinExistence type="inferred from homology"/>
<dbReference type="InterPro" id="IPR045136">
    <property type="entry name" value="Iah1-like"/>
</dbReference>
<keyword evidence="7" id="KW-1185">Reference proteome</keyword>
<accession>A0A8C8SIT3</accession>
<reference evidence="6" key="1">
    <citation type="submission" date="2025-08" db="UniProtKB">
        <authorList>
            <consortium name="Ensembl"/>
        </authorList>
    </citation>
    <scope>IDENTIFICATION</scope>
</reference>
<keyword evidence="1" id="KW-0378">Hydrolase</keyword>
<evidence type="ECO:0000313" key="7">
    <source>
        <dbReference type="Proteomes" id="UP000694393"/>
    </source>
</evidence>
<dbReference type="InterPro" id="IPR001087">
    <property type="entry name" value="GDSL"/>
</dbReference>
<evidence type="ECO:0000256" key="1">
    <source>
        <dbReference type="ARBA" id="ARBA00022801"/>
    </source>
</evidence>
<name>A0A8C8SIT3_9SAUR</name>
<reference evidence="6" key="2">
    <citation type="submission" date="2025-09" db="UniProtKB">
        <authorList>
            <consortium name="Ensembl"/>
        </authorList>
    </citation>
    <scope>IDENTIFICATION</scope>
</reference>
<dbReference type="PANTHER" id="PTHR14209">
    <property type="entry name" value="ISOAMYL ACETATE-HYDROLYZING ESTERASE 1"/>
    <property type="match status" value="1"/>
</dbReference>
<evidence type="ECO:0000256" key="4">
    <source>
        <dbReference type="ARBA" id="ARBA00026152"/>
    </source>
</evidence>
<dbReference type="GO" id="GO:0016788">
    <property type="term" value="F:hydrolase activity, acting on ester bonds"/>
    <property type="evidence" value="ECO:0007669"/>
    <property type="project" value="InterPro"/>
</dbReference>
<dbReference type="SUPFAM" id="SSF52266">
    <property type="entry name" value="SGNH hydrolase"/>
    <property type="match status" value="1"/>
</dbReference>
<sequence>GGAGAEAARRWRSRGGSQGPSAGRAGTGRQAGPGRQIQPLGRRGAGPGPDVRRRLSPSPAPAASSGEWLWWRRLGVAGCCPGPASCCSGTPSPRKCDVLNRGLSGYNTRWANIVLPRLISKSSNVENTIAVTIFFGANDSALKDATPNQHVPLNEYADNLKSMIQYLKSIGITEDRIILITPPPLCESTWEKECIAKGEKLNRFNSNTGEYAKACVQVARDCGTEILDLWTLMQKTNQDFSSYLADGLHLSAAGNNFLAAQLWSLLEKKISTLPTLLPYWRDVDHQNPEVSLCEKS</sequence>